<keyword evidence="3" id="KW-1185">Reference proteome</keyword>
<accession>A0ABT9E013</accession>
<reference evidence="2 3" key="1">
    <citation type="submission" date="2023-08" db="EMBL/GenBank/DDBJ databases">
        <title>The draft genome sequence of Paracraurococcus sp. LOR1-02.</title>
        <authorList>
            <person name="Kingkaew E."/>
            <person name="Tanasupawat S."/>
        </authorList>
    </citation>
    <scope>NUCLEOTIDE SEQUENCE [LARGE SCALE GENOMIC DNA]</scope>
    <source>
        <strain evidence="2 3">LOR1-02</strain>
    </source>
</reference>
<keyword evidence="1" id="KW-0812">Transmembrane</keyword>
<organism evidence="2 3">
    <name type="scientific">Paracraurococcus lichenis</name>
    <dbReference type="NCBI Taxonomy" id="3064888"/>
    <lineage>
        <taxon>Bacteria</taxon>
        <taxon>Pseudomonadati</taxon>
        <taxon>Pseudomonadota</taxon>
        <taxon>Alphaproteobacteria</taxon>
        <taxon>Acetobacterales</taxon>
        <taxon>Roseomonadaceae</taxon>
        <taxon>Paracraurococcus</taxon>
    </lineage>
</organism>
<feature type="transmembrane region" description="Helical" evidence="1">
    <location>
        <begin position="182"/>
        <end position="207"/>
    </location>
</feature>
<evidence type="ECO:0000313" key="3">
    <source>
        <dbReference type="Proteomes" id="UP001243009"/>
    </source>
</evidence>
<dbReference type="PANTHER" id="PTHR31881">
    <property type="match status" value="1"/>
</dbReference>
<keyword evidence="1" id="KW-0472">Membrane</keyword>
<name>A0ABT9E013_9PROT</name>
<dbReference type="InterPro" id="IPR006747">
    <property type="entry name" value="DUF599"/>
</dbReference>
<sequence>MHSLSLLDWVALVVFVACWLTYSTLVDRHPGLQARSVIAAMDEHRRRWLRIMVTRDNRIMDTNIIGNLMNSTSFLANTAIFILGGLVAMMGSPELGARVFGALPFAATPDPAAWEMKVALLLLIFVRAFFELTWALRQFNYCSIVLGGISHDPADPTRETHAEMAAKVANRAARHFNTGLRAYYFGLAALAWILHPLALILASLWVVQELYRREFRSVVREALREG</sequence>
<proteinExistence type="predicted"/>
<dbReference type="Proteomes" id="UP001243009">
    <property type="component" value="Unassembled WGS sequence"/>
</dbReference>
<feature type="transmembrane region" description="Helical" evidence="1">
    <location>
        <begin position="74"/>
        <end position="92"/>
    </location>
</feature>
<evidence type="ECO:0000313" key="2">
    <source>
        <dbReference type="EMBL" id="MDO9709335.1"/>
    </source>
</evidence>
<gene>
    <name evidence="2" type="ORF">Q7A36_13365</name>
</gene>
<comment type="caution">
    <text evidence="2">The sequence shown here is derived from an EMBL/GenBank/DDBJ whole genome shotgun (WGS) entry which is preliminary data.</text>
</comment>
<dbReference type="RefSeq" id="WP_305104200.1">
    <property type="nucleotide sequence ID" value="NZ_JAUTWS010000011.1"/>
</dbReference>
<keyword evidence="1" id="KW-1133">Transmembrane helix</keyword>
<feature type="transmembrane region" description="Helical" evidence="1">
    <location>
        <begin position="6"/>
        <end position="25"/>
    </location>
</feature>
<dbReference type="Pfam" id="PF04654">
    <property type="entry name" value="DUF599"/>
    <property type="match status" value="1"/>
</dbReference>
<dbReference type="EMBL" id="JAUTWS010000011">
    <property type="protein sequence ID" value="MDO9709335.1"/>
    <property type="molecule type" value="Genomic_DNA"/>
</dbReference>
<protein>
    <submittedName>
        <fullName evidence="2">DUF599 domain-containing protein</fullName>
    </submittedName>
</protein>
<evidence type="ECO:0000256" key="1">
    <source>
        <dbReference type="SAM" id="Phobius"/>
    </source>
</evidence>
<dbReference type="PANTHER" id="PTHR31881:SF6">
    <property type="entry name" value="OS09G0494600 PROTEIN"/>
    <property type="match status" value="1"/>
</dbReference>